<gene>
    <name evidence="5" type="ORF">FEF65_00140</name>
</gene>
<comment type="caution">
    <text evidence="5">The sequence shown here is derived from an EMBL/GenBank/DDBJ whole genome shotgun (WGS) entry which is preliminary data.</text>
</comment>
<dbReference type="AlphaFoldDB" id="A0A5R9GYT1"/>
<feature type="signal peptide" evidence="3">
    <location>
        <begin position="1"/>
        <end position="20"/>
    </location>
</feature>
<dbReference type="InterPro" id="IPR006668">
    <property type="entry name" value="Mg_transptr_MgtE_intracell_dom"/>
</dbReference>
<evidence type="ECO:0000313" key="6">
    <source>
        <dbReference type="Proteomes" id="UP000306585"/>
    </source>
</evidence>
<feature type="domain" description="Magnesium transporter MgtE intracellular" evidence="4">
    <location>
        <begin position="172"/>
        <end position="224"/>
    </location>
</feature>
<evidence type="ECO:0000256" key="2">
    <source>
        <dbReference type="SAM" id="MobiDB-lite"/>
    </source>
</evidence>
<dbReference type="RefSeq" id="WP_138237768.1">
    <property type="nucleotide sequence ID" value="NZ_VBRY01000001.1"/>
</dbReference>
<dbReference type="Pfam" id="PF03448">
    <property type="entry name" value="MgtE_N"/>
    <property type="match status" value="1"/>
</dbReference>
<reference evidence="5 6" key="1">
    <citation type="journal article" date="2019" name="Appl. Environ. Microbiol.">
        <title>Environmental Evidence and Genomic Insight of Iron-oxidizing Bacteria Preference Towards More Corrosion Resistant Stainless Steel at Higher Salinities.</title>
        <authorList>
            <person name="Garrison C.E."/>
            <person name="Price K.A."/>
            <person name="Field E.K."/>
        </authorList>
    </citation>
    <scope>NUCLEOTIDE SEQUENCE [LARGE SCALE GENOMIC DNA]</scope>
    <source>
        <strain evidence="5 6">P3</strain>
    </source>
</reference>
<feature type="compositionally biased region" description="Polar residues" evidence="2">
    <location>
        <begin position="54"/>
        <end position="64"/>
    </location>
</feature>
<dbReference type="Proteomes" id="UP000306585">
    <property type="component" value="Unassembled WGS sequence"/>
</dbReference>
<keyword evidence="6" id="KW-1185">Reference proteome</keyword>
<protein>
    <recommendedName>
        <fullName evidence="4">Magnesium transporter MgtE intracellular domain-containing protein</fullName>
    </recommendedName>
</protein>
<keyword evidence="3" id="KW-0732">Signal</keyword>
<feature type="chain" id="PRO_5024288282" description="Magnesium transporter MgtE intracellular domain-containing protein" evidence="3">
    <location>
        <begin position="21"/>
        <end position="232"/>
    </location>
</feature>
<evidence type="ECO:0000256" key="3">
    <source>
        <dbReference type="SAM" id="SignalP"/>
    </source>
</evidence>
<organism evidence="5 6">
    <name type="scientific">Mariprofundus erugo</name>
    <dbReference type="NCBI Taxonomy" id="2528639"/>
    <lineage>
        <taxon>Bacteria</taxon>
        <taxon>Pseudomonadati</taxon>
        <taxon>Pseudomonadota</taxon>
        <taxon>Candidatius Mariprofundia</taxon>
        <taxon>Mariprofundales</taxon>
        <taxon>Mariprofundaceae</taxon>
        <taxon>Mariprofundus</taxon>
    </lineage>
</organism>
<feature type="coiled-coil region" evidence="1">
    <location>
        <begin position="116"/>
        <end position="154"/>
    </location>
</feature>
<dbReference type="EMBL" id="VBRY01000001">
    <property type="protein sequence ID" value="TLS68952.1"/>
    <property type="molecule type" value="Genomic_DNA"/>
</dbReference>
<accession>A0A5R9GYT1</accession>
<evidence type="ECO:0000256" key="1">
    <source>
        <dbReference type="SAM" id="Coils"/>
    </source>
</evidence>
<proteinExistence type="predicted"/>
<sequence length="232" mass="25277">MSARMTTLFLCITLLLAARAAMHLAPADNKLPVMMATQAEPASPATAPAVTLASAPTNATTEQPKPTEKDPLAMLETYLIPEATAGSSRSDAPAESSTLPVDDKTLSALRAYKESLDKRQGQLEQREQALVKAEEKLQQRVTELEQLEASIKQRLNDEQGIKTKKIKRLTSVYEGMKADKAAPVIAQMDLETVVKLFTLMDEKQVGKILSFMPAEKAVVISQALTRQISTVK</sequence>
<dbReference type="SUPFAM" id="SSF158791">
    <property type="entry name" value="MgtE N-terminal domain-like"/>
    <property type="match status" value="1"/>
</dbReference>
<feature type="region of interest" description="Disordered" evidence="2">
    <location>
        <begin position="42"/>
        <end position="68"/>
    </location>
</feature>
<evidence type="ECO:0000259" key="4">
    <source>
        <dbReference type="Pfam" id="PF03448"/>
    </source>
</evidence>
<keyword evidence="1" id="KW-0175">Coiled coil</keyword>
<evidence type="ECO:0000313" key="5">
    <source>
        <dbReference type="EMBL" id="TLS68952.1"/>
    </source>
</evidence>
<name>A0A5R9GYT1_9PROT</name>